<feature type="region of interest" description="Disordered" evidence="1">
    <location>
        <begin position="18"/>
        <end position="53"/>
    </location>
</feature>
<accession>A0A4V3CVX1</accession>
<comment type="caution">
    <text evidence="2">The sequence shown here is derived from an EMBL/GenBank/DDBJ whole genome shotgun (WGS) entry which is preliminary data.</text>
</comment>
<dbReference type="RefSeq" id="WP_126540011.1">
    <property type="nucleotide sequence ID" value="NZ_BSPM01000002.1"/>
</dbReference>
<evidence type="ECO:0000256" key="1">
    <source>
        <dbReference type="SAM" id="MobiDB-lite"/>
    </source>
</evidence>
<name>A0A4V3CVX1_9HYPH</name>
<sequence>MGVTIGVGAVVAGAVGSRNGTPVAAARRSADARDDRRDPPAAPALPVPLEPEVRRERGYGRPVISAPFVAQLAGSHPAVEAERRYRRDPTAVAPRASRAYRGAERLATDLEPGFFVSRLV</sequence>
<evidence type="ECO:0000313" key="2">
    <source>
        <dbReference type="EMBL" id="TDP84118.1"/>
    </source>
</evidence>
<dbReference type="AlphaFoldDB" id="A0A4V3CVX1"/>
<dbReference type="Proteomes" id="UP000294547">
    <property type="component" value="Unassembled WGS sequence"/>
</dbReference>
<feature type="compositionally biased region" description="Pro residues" evidence="1">
    <location>
        <begin position="40"/>
        <end position="49"/>
    </location>
</feature>
<evidence type="ECO:0000313" key="3">
    <source>
        <dbReference type="Proteomes" id="UP000294547"/>
    </source>
</evidence>
<feature type="compositionally biased region" description="Basic and acidic residues" evidence="1">
    <location>
        <begin position="28"/>
        <end position="39"/>
    </location>
</feature>
<feature type="region of interest" description="Disordered" evidence="1">
    <location>
        <begin position="74"/>
        <end position="96"/>
    </location>
</feature>
<gene>
    <name evidence="2" type="ORF">EDD54_2721</name>
</gene>
<feature type="compositionally biased region" description="Basic and acidic residues" evidence="1">
    <location>
        <begin position="79"/>
        <end position="89"/>
    </location>
</feature>
<feature type="compositionally biased region" description="Low complexity" evidence="1">
    <location>
        <begin position="18"/>
        <end position="27"/>
    </location>
</feature>
<proteinExistence type="predicted"/>
<protein>
    <submittedName>
        <fullName evidence="2">Uncharacterized protein</fullName>
    </submittedName>
</protein>
<dbReference type="EMBL" id="SNXY01000008">
    <property type="protein sequence ID" value="TDP84118.1"/>
    <property type="molecule type" value="Genomic_DNA"/>
</dbReference>
<organism evidence="2 3">
    <name type="scientific">Oharaeibacter diazotrophicus</name>
    <dbReference type="NCBI Taxonomy" id="1920512"/>
    <lineage>
        <taxon>Bacteria</taxon>
        <taxon>Pseudomonadati</taxon>
        <taxon>Pseudomonadota</taxon>
        <taxon>Alphaproteobacteria</taxon>
        <taxon>Hyphomicrobiales</taxon>
        <taxon>Pleomorphomonadaceae</taxon>
        <taxon>Oharaeibacter</taxon>
    </lineage>
</organism>
<reference evidence="2 3" key="1">
    <citation type="submission" date="2019-03" db="EMBL/GenBank/DDBJ databases">
        <title>Genomic Encyclopedia of Type Strains, Phase IV (KMG-IV): sequencing the most valuable type-strain genomes for metagenomic binning, comparative biology and taxonomic classification.</title>
        <authorList>
            <person name="Goeker M."/>
        </authorList>
    </citation>
    <scope>NUCLEOTIDE SEQUENCE [LARGE SCALE GENOMIC DNA]</scope>
    <source>
        <strain evidence="2 3">DSM 102969</strain>
    </source>
</reference>
<keyword evidence="3" id="KW-1185">Reference proteome</keyword>